<dbReference type="GO" id="GO:0005524">
    <property type="term" value="F:ATP binding"/>
    <property type="evidence" value="ECO:0007669"/>
    <property type="project" value="UniProtKB-UniRule"/>
</dbReference>
<sequence length="510" mass="58076">MKGNKMNYILGIDLGTSSLKGVVFDQDGNFIGAKSSSYDVCNPKKGYCEQNPKFWIDAFENVIEKLNRDFDLNENLIALSFSGQMHSLVLLDEQGRVLRDAILWNDVRTIDECKYIRNKFSDKLLEITNNIALEGFTLPKILWVKKYEAEIFEKTHHILLPKDYLRYYLTGKYNMDYSDAAGTLLLDIEDHIWSEEIIRKFGINRKLLPPLLNSTDFVGYVKKDLILKYGFKKKVRVFAGCADNCASEIGSGVIGKDDTMLLSIGTSGVILNPEKKINRSYNGKLHFFNSIYKDTYYSMGVTLSAGQSLNWFRKSFSKKEKFEDLTKDIDKIKAGADGLIFAPYLNGERSPYFDGNIRGSFIGLDISHTKKHLVKSTLEGITFSLRDNFEMMEKSIDSQIKNIISVGGGSKNKDWLQIQADIFNKNIMTINIEEGPGLGAAMIAALGMKYFDNVKECSDAFIKYTQIIKPNKENSRIYDKLFEQYKKIYPNTKSICYNLIGICENQNKSN</sequence>
<dbReference type="HAMAP" id="MF_02220">
    <property type="entry name" value="XylB"/>
    <property type="match status" value="1"/>
</dbReference>
<dbReference type="InterPro" id="IPR006000">
    <property type="entry name" value="Xylulokinase"/>
</dbReference>
<dbReference type="Pfam" id="PF00370">
    <property type="entry name" value="FGGY_N"/>
    <property type="match status" value="1"/>
</dbReference>
<dbReference type="Pfam" id="PF02782">
    <property type="entry name" value="FGGY_C"/>
    <property type="match status" value="1"/>
</dbReference>
<dbReference type="Proteomes" id="UP000003821">
    <property type="component" value="Unassembled WGS sequence"/>
</dbReference>
<evidence type="ECO:0000256" key="9">
    <source>
        <dbReference type="RuleBase" id="RU003733"/>
    </source>
</evidence>
<dbReference type="InterPro" id="IPR018484">
    <property type="entry name" value="FGGY_N"/>
</dbReference>
<dbReference type="PROSITE" id="PS00445">
    <property type="entry name" value="FGGY_KINASES_2"/>
    <property type="match status" value="1"/>
</dbReference>
<dbReference type="eggNOG" id="COG1070">
    <property type="taxonomic scope" value="Bacteria"/>
</dbReference>
<dbReference type="PIRSF" id="PIRSF000538">
    <property type="entry name" value="GlpK"/>
    <property type="match status" value="1"/>
</dbReference>
<evidence type="ECO:0000256" key="8">
    <source>
        <dbReference type="HAMAP-Rule" id="MF_02220"/>
    </source>
</evidence>
<dbReference type="CDD" id="cd07808">
    <property type="entry name" value="ASKHA_NBD_FGGY_EcXK-like"/>
    <property type="match status" value="1"/>
</dbReference>
<comment type="catalytic activity">
    <reaction evidence="8 10">
        <text>D-xylulose + ATP = D-xylulose 5-phosphate + ADP + H(+)</text>
        <dbReference type="Rhea" id="RHEA:10964"/>
        <dbReference type="ChEBI" id="CHEBI:15378"/>
        <dbReference type="ChEBI" id="CHEBI:17140"/>
        <dbReference type="ChEBI" id="CHEBI:30616"/>
        <dbReference type="ChEBI" id="CHEBI:57737"/>
        <dbReference type="ChEBI" id="CHEBI:456216"/>
        <dbReference type="EC" id="2.7.1.17"/>
    </reaction>
</comment>
<feature type="active site" description="Proton acceptor" evidence="8">
    <location>
        <position position="243"/>
    </location>
</feature>
<proteinExistence type="inferred from homology"/>
<dbReference type="InterPro" id="IPR050406">
    <property type="entry name" value="FGGY_Carb_Kinase"/>
</dbReference>
<dbReference type="GO" id="GO:0042732">
    <property type="term" value="P:D-xylose metabolic process"/>
    <property type="evidence" value="ECO:0007669"/>
    <property type="project" value="UniProtKB-KW"/>
</dbReference>
<keyword evidence="2 8" id="KW-0859">Xylose metabolism</keyword>
<dbReference type="InterPro" id="IPR000577">
    <property type="entry name" value="Carb_kinase_FGGY"/>
</dbReference>
<dbReference type="SUPFAM" id="SSF53067">
    <property type="entry name" value="Actin-like ATPase domain"/>
    <property type="match status" value="2"/>
</dbReference>
<dbReference type="InterPro" id="IPR043129">
    <property type="entry name" value="ATPase_NBD"/>
</dbReference>
<keyword evidence="14" id="KW-1185">Reference proteome</keyword>
<dbReference type="AlphaFoldDB" id="C7HWU6"/>
<dbReference type="InterPro" id="IPR018485">
    <property type="entry name" value="FGGY_C"/>
</dbReference>
<dbReference type="EMBL" id="ACXU01000024">
    <property type="protein sequence ID" value="EEU11878.1"/>
    <property type="molecule type" value="Genomic_DNA"/>
</dbReference>
<dbReference type="InterPro" id="IPR018483">
    <property type="entry name" value="Carb_kinase_FGGY_CS"/>
</dbReference>
<comment type="similarity">
    <text evidence="1 8 9">Belongs to the FGGY kinase family.</text>
</comment>
<dbReference type="HOGENOM" id="CLU_009281_3_0_9"/>
<evidence type="ECO:0000256" key="1">
    <source>
        <dbReference type="ARBA" id="ARBA00009156"/>
    </source>
</evidence>
<evidence type="ECO:0000256" key="3">
    <source>
        <dbReference type="ARBA" id="ARBA00022679"/>
    </source>
</evidence>
<evidence type="ECO:0000256" key="4">
    <source>
        <dbReference type="ARBA" id="ARBA00022741"/>
    </source>
</evidence>
<evidence type="ECO:0000256" key="5">
    <source>
        <dbReference type="ARBA" id="ARBA00022777"/>
    </source>
</evidence>
<dbReference type="EC" id="2.7.1.17" evidence="8 10"/>
<feature type="site" description="Important for activity" evidence="8">
    <location>
        <position position="13"/>
    </location>
</feature>
<feature type="binding site" evidence="8">
    <location>
        <begin position="85"/>
        <end position="86"/>
    </location>
    <ligand>
        <name>substrate</name>
    </ligand>
</feature>
<evidence type="ECO:0000313" key="14">
    <source>
        <dbReference type="Proteomes" id="UP000003821"/>
    </source>
</evidence>
<keyword evidence="7 8" id="KW-0119">Carbohydrate metabolism</keyword>
<keyword evidence="6 8" id="KW-0067">ATP-binding</keyword>
<accession>C7HWU6</accession>
<keyword evidence="5 8" id="KW-0418">Kinase</keyword>
<evidence type="ECO:0000259" key="11">
    <source>
        <dbReference type="Pfam" id="PF00370"/>
    </source>
</evidence>
<keyword evidence="4 8" id="KW-0547">Nucleotide-binding</keyword>
<comment type="function">
    <text evidence="8">Catalyzes the phosphorylation of D-xylulose to D-xylulose 5-phosphate.</text>
</comment>
<evidence type="ECO:0000256" key="10">
    <source>
        <dbReference type="RuleBase" id="RU364073"/>
    </source>
</evidence>
<dbReference type="Gene3D" id="3.30.420.40">
    <property type="match status" value="2"/>
</dbReference>
<dbReference type="PANTHER" id="PTHR43095">
    <property type="entry name" value="SUGAR KINASE"/>
    <property type="match status" value="1"/>
</dbReference>
<feature type="domain" description="Carbohydrate kinase FGGY C-terminal" evidence="12">
    <location>
        <begin position="261"/>
        <end position="447"/>
    </location>
</feature>
<evidence type="ECO:0000256" key="6">
    <source>
        <dbReference type="ARBA" id="ARBA00022840"/>
    </source>
</evidence>
<reference evidence="13 14" key="1">
    <citation type="submission" date="2009-08" db="EMBL/GenBank/DDBJ databases">
        <authorList>
            <person name="Muzny D."/>
            <person name="Qin X."/>
            <person name="Deng J."/>
            <person name="Jiang H."/>
            <person name="Liu Y."/>
            <person name="Qu J."/>
            <person name="Song X.-Z."/>
            <person name="Zhang L."/>
            <person name="Thornton R."/>
            <person name="Coyle M."/>
            <person name="Francisco L."/>
            <person name="Jackson L."/>
            <person name="Javaid M."/>
            <person name="Korchina V."/>
            <person name="Kovar C."/>
            <person name="Mata R."/>
            <person name="Mathew T."/>
            <person name="Ngo R."/>
            <person name="Nguyen L."/>
            <person name="Nguyen N."/>
            <person name="Okwuonu G."/>
            <person name="Ongeri F."/>
            <person name="Pham C."/>
            <person name="Simmons D."/>
            <person name="Wilczek-Boney K."/>
            <person name="Hale W."/>
            <person name="Jakkamsetti A."/>
            <person name="Pham P."/>
            <person name="Ruth R."/>
            <person name="San Lucas F."/>
            <person name="Warren J."/>
            <person name="Zhang J."/>
            <person name="Zhao Z."/>
            <person name="Zhou C."/>
            <person name="Zhu D."/>
            <person name="Lee S."/>
            <person name="Bess C."/>
            <person name="Blankenburg K."/>
            <person name="Forbes L."/>
            <person name="Fu Q."/>
            <person name="Gubbala S."/>
            <person name="Hirani K."/>
            <person name="Jayaseelan J.C."/>
            <person name="Lara F."/>
            <person name="Munidasa M."/>
            <person name="Palculict T."/>
            <person name="Patil S."/>
            <person name="Pu L.-L."/>
            <person name="Saada N."/>
            <person name="Tang L."/>
            <person name="Weissenberger G."/>
            <person name="Zhu Y."/>
            <person name="Hemphill L."/>
            <person name="Shang Y."/>
            <person name="Youmans B."/>
            <person name="Ayvaz T."/>
            <person name="Ross M."/>
            <person name="Santibanez J."/>
            <person name="Aqrawi P."/>
            <person name="Gross S."/>
            <person name="Joshi V."/>
            <person name="Fowler G."/>
            <person name="Nazareth L."/>
            <person name="Reid J."/>
            <person name="Worley K."/>
            <person name="Petrosino J."/>
            <person name="Highlander S."/>
            <person name="Gibbs R."/>
            <person name="Gibbs R."/>
        </authorList>
    </citation>
    <scope>NUCLEOTIDE SEQUENCE [LARGE SCALE GENOMIC DNA]</scope>
    <source>
        <strain evidence="13 14">ATCC 51170</strain>
    </source>
</reference>
<feature type="domain" description="Carbohydrate kinase FGGY N-terminal" evidence="11">
    <location>
        <begin position="8"/>
        <end position="250"/>
    </location>
</feature>
<comment type="caution">
    <text evidence="13">The sequence shown here is derived from an EMBL/GenBank/DDBJ whole genome shotgun (WGS) entry which is preliminary data.</text>
</comment>
<protein>
    <recommendedName>
        <fullName evidence="8 10">Xylulose kinase</fullName>
        <shortName evidence="8 10">Xylulokinase</shortName>
        <ecNumber evidence="8 10">2.7.1.17</ecNumber>
    </recommendedName>
</protein>
<keyword evidence="3 8" id="KW-0808">Transferase</keyword>
<evidence type="ECO:0000259" key="12">
    <source>
        <dbReference type="Pfam" id="PF02782"/>
    </source>
</evidence>
<dbReference type="GO" id="GO:0004856">
    <property type="term" value="F:D-xylulokinase activity"/>
    <property type="evidence" value="ECO:0007669"/>
    <property type="project" value="UniProtKB-UniRule"/>
</dbReference>
<name>C7HWU6_9FIRM</name>
<evidence type="ECO:0000256" key="7">
    <source>
        <dbReference type="ARBA" id="ARBA00023277"/>
    </source>
</evidence>
<dbReference type="NCBIfam" id="TIGR01312">
    <property type="entry name" value="XylB"/>
    <property type="match status" value="1"/>
</dbReference>
<dbReference type="PANTHER" id="PTHR43095:SF5">
    <property type="entry name" value="XYLULOSE KINASE"/>
    <property type="match status" value="1"/>
</dbReference>
<organism evidence="13 14">
    <name type="scientific">Anaerococcus vaginalis ATCC 51170</name>
    <dbReference type="NCBI Taxonomy" id="655811"/>
    <lineage>
        <taxon>Bacteria</taxon>
        <taxon>Bacillati</taxon>
        <taxon>Bacillota</taxon>
        <taxon>Tissierellia</taxon>
        <taxon>Tissierellales</taxon>
        <taxon>Peptoniphilaceae</taxon>
        <taxon>Anaerococcus</taxon>
    </lineage>
</organism>
<evidence type="ECO:0000313" key="13">
    <source>
        <dbReference type="EMBL" id="EEU11878.1"/>
    </source>
</evidence>
<gene>
    <name evidence="8 10 13" type="primary">xylB</name>
    <name evidence="13" type="ORF">HMPREF0078_1747</name>
</gene>
<evidence type="ECO:0000256" key="2">
    <source>
        <dbReference type="ARBA" id="ARBA00022629"/>
    </source>
</evidence>
<dbReference type="GO" id="GO:0005998">
    <property type="term" value="P:xylulose catabolic process"/>
    <property type="evidence" value="ECO:0007669"/>
    <property type="project" value="UniProtKB-UniRule"/>
</dbReference>